<reference evidence="2 3" key="1">
    <citation type="journal article" date="2024" name="IMA Fungus">
        <title>Apiospora arundinis, a panoply of carbohydrate-active enzymes and secondary metabolites.</title>
        <authorList>
            <person name="Sorensen T."/>
            <person name="Petersen C."/>
            <person name="Muurmann A.T."/>
            <person name="Christiansen J.V."/>
            <person name="Brundto M.L."/>
            <person name="Overgaard C.K."/>
            <person name="Boysen A.T."/>
            <person name="Wollenberg R.D."/>
            <person name="Larsen T.O."/>
            <person name="Sorensen J.L."/>
            <person name="Nielsen K.L."/>
            <person name="Sondergaard T.E."/>
        </authorList>
    </citation>
    <scope>NUCLEOTIDE SEQUENCE [LARGE SCALE GENOMIC DNA]</scope>
    <source>
        <strain evidence="2 3">AAU 773</strain>
    </source>
</reference>
<evidence type="ECO:0000313" key="2">
    <source>
        <dbReference type="EMBL" id="KAK8872930.1"/>
    </source>
</evidence>
<name>A0ABR2J570_9PEZI</name>
<evidence type="ECO:0000313" key="3">
    <source>
        <dbReference type="Proteomes" id="UP001390339"/>
    </source>
</evidence>
<feature type="region of interest" description="Disordered" evidence="1">
    <location>
        <begin position="75"/>
        <end position="106"/>
    </location>
</feature>
<dbReference type="EMBL" id="JAPCWZ010000003">
    <property type="protein sequence ID" value="KAK8872930.1"/>
    <property type="molecule type" value="Genomic_DNA"/>
</dbReference>
<gene>
    <name evidence="2" type="ORF">PGQ11_003444</name>
</gene>
<evidence type="ECO:0000256" key="1">
    <source>
        <dbReference type="SAM" id="MobiDB-lite"/>
    </source>
</evidence>
<feature type="compositionally biased region" description="Basic and acidic residues" evidence="1">
    <location>
        <begin position="1"/>
        <end position="28"/>
    </location>
</feature>
<sequence length="129" mass="13984">MTEKDGVRQVHQRNGEEKQKKKEEDRNPDSSSDAATDPLKAPQIYAMSPMMCSAPEPEPPMSAELQPVLHDLPDETRLCSSSHNDVSEDESEYGGSDRATEAGGAGDASSFFVVGLDEEEEGAVETVEK</sequence>
<feature type="region of interest" description="Disordered" evidence="1">
    <location>
        <begin position="1"/>
        <end position="42"/>
    </location>
</feature>
<keyword evidence="3" id="KW-1185">Reference proteome</keyword>
<accession>A0ABR2J570</accession>
<dbReference type="Proteomes" id="UP001390339">
    <property type="component" value="Unassembled WGS sequence"/>
</dbReference>
<protein>
    <submittedName>
        <fullName evidence="2">Uncharacterized protein</fullName>
    </submittedName>
</protein>
<comment type="caution">
    <text evidence="2">The sequence shown here is derived from an EMBL/GenBank/DDBJ whole genome shotgun (WGS) entry which is preliminary data.</text>
</comment>
<proteinExistence type="predicted"/>
<organism evidence="2 3">
    <name type="scientific">Apiospora arundinis</name>
    <dbReference type="NCBI Taxonomy" id="335852"/>
    <lineage>
        <taxon>Eukaryota</taxon>
        <taxon>Fungi</taxon>
        <taxon>Dikarya</taxon>
        <taxon>Ascomycota</taxon>
        <taxon>Pezizomycotina</taxon>
        <taxon>Sordariomycetes</taxon>
        <taxon>Xylariomycetidae</taxon>
        <taxon>Amphisphaeriales</taxon>
        <taxon>Apiosporaceae</taxon>
        <taxon>Apiospora</taxon>
    </lineage>
</organism>